<dbReference type="MEROPS" id="S09.010"/>
<dbReference type="PANTHER" id="PTHR11757">
    <property type="entry name" value="PROTEASE FAMILY S9A OLIGOPEPTIDASE"/>
    <property type="match status" value="1"/>
</dbReference>
<protein>
    <submittedName>
        <fullName evidence="3">Protease</fullName>
        <ecNumber evidence="3">3.4.21.83</ecNumber>
    </submittedName>
</protein>
<comment type="caution">
    <text evidence="3">The sequence shown here is derived from an EMBL/GenBank/DDBJ whole genome shotgun (WGS) entry which is preliminary data.</text>
</comment>
<dbReference type="GO" id="GO:0004252">
    <property type="term" value="F:serine-type endopeptidase activity"/>
    <property type="evidence" value="ECO:0007669"/>
    <property type="project" value="UniProtKB-EC"/>
</dbReference>
<dbReference type="Proteomes" id="UP000005050">
    <property type="component" value="Unassembled WGS sequence"/>
</dbReference>
<keyword evidence="3" id="KW-0645">Protease</keyword>
<dbReference type="PATRIC" id="fig|660596.6.peg.2982"/>
<dbReference type="InterPro" id="IPR051543">
    <property type="entry name" value="Serine_Peptidase_S9A"/>
</dbReference>
<evidence type="ECO:0000259" key="2">
    <source>
        <dbReference type="Pfam" id="PF00326"/>
    </source>
</evidence>
<proteinExistence type="inferred from homology"/>
<keyword evidence="3" id="KW-0378">Hydrolase</keyword>
<feature type="domain" description="Peptidase S9 prolyl oligopeptidase catalytic" evidence="2">
    <location>
        <begin position="2"/>
        <end position="56"/>
    </location>
</feature>
<dbReference type="EMBL" id="AHIE01000021">
    <property type="protein sequence ID" value="EHT99773.1"/>
    <property type="molecule type" value="Genomic_DNA"/>
</dbReference>
<comment type="similarity">
    <text evidence="1">Belongs to the peptidase S9A family.</text>
</comment>
<accession>H3RFP4</accession>
<dbReference type="InterPro" id="IPR001375">
    <property type="entry name" value="Peptidase_S9_cat"/>
</dbReference>
<sequence length="70" mass="7819">MQYWEPAKWVAKLREHKTDDTLLLLCTDMDSGHGGKSGRYKAYEGVALELTFIIALAQGSLPPPDLREAD</sequence>
<dbReference type="EC" id="3.4.21.83" evidence="3"/>
<evidence type="ECO:0000313" key="3">
    <source>
        <dbReference type="EMBL" id="EHT99773.1"/>
    </source>
</evidence>
<evidence type="ECO:0000313" key="4">
    <source>
        <dbReference type="Proteomes" id="UP000005050"/>
    </source>
</evidence>
<gene>
    <name evidence="3" type="ORF">CKS_1804</name>
</gene>
<name>H3RFP4_PANSE</name>
<dbReference type="Gene3D" id="3.40.50.1820">
    <property type="entry name" value="alpha/beta hydrolase"/>
    <property type="match status" value="1"/>
</dbReference>
<reference evidence="3 4" key="1">
    <citation type="journal article" date="2012" name="Mol. Microbiol.">
        <title>The genetic and structural basis of two distinct terminal side branch residues in stewartan and amylovoran exopolysaccharides and their potential role in host adaptation.</title>
        <authorList>
            <person name="Wang X."/>
            <person name="Yang F."/>
            <person name="von Bodman S.B."/>
        </authorList>
    </citation>
    <scope>NUCLEOTIDE SEQUENCE [LARGE SCALE GENOMIC DNA]</scope>
    <source>
        <strain evidence="3 4">DC283</strain>
    </source>
</reference>
<dbReference type="GO" id="GO:0006508">
    <property type="term" value="P:proteolysis"/>
    <property type="evidence" value="ECO:0007669"/>
    <property type="project" value="UniProtKB-KW"/>
</dbReference>
<dbReference type="AlphaFoldDB" id="H3RFP4"/>
<organism evidence="3 4">
    <name type="scientific">Pantoea stewartii subsp. stewartii DC283</name>
    <dbReference type="NCBI Taxonomy" id="660596"/>
    <lineage>
        <taxon>Bacteria</taxon>
        <taxon>Pseudomonadati</taxon>
        <taxon>Pseudomonadota</taxon>
        <taxon>Gammaproteobacteria</taxon>
        <taxon>Enterobacterales</taxon>
        <taxon>Erwiniaceae</taxon>
        <taxon>Pantoea</taxon>
    </lineage>
</organism>
<evidence type="ECO:0000256" key="1">
    <source>
        <dbReference type="ARBA" id="ARBA00005228"/>
    </source>
</evidence>
<dbReference type="InterPro" id="IPR029058">
    <property type="entry name" value="AB_hydrolase_fold"/>
</dbReference>
<dbReference type="PANTHER" id="PTHR11757:SF19">
    <property type="entry name" value="PROLYL ENDOPEPTIDASE-LIKE"/>
    <property type="match status" value="1"/>
</dbReference>
<dbReference type="Pfam" id="PF00326">
    <property type="entry name" value="Peptidase_S9"/>
    <property type="match status" value="1"/>
</dbReference>